<reference evidence="1 2" key="1">
    <citation type="submission" date="2018-07" db="EMBL/GenBank/DDBJ databases">
        <title>Chitinophaga K2CV101002-2 sp. nov., isolated from a monsoon evergreen broad-leaved forest soil.</title>
        <authorList>
            <person name="Lv Y."/>
        </authorList>
    </citation>
    <scope>NUCLEOTIDE SEQUENCE [LARGE SCALE GENOMIC DNA]</scope>
    <source>
        <strain evidence="1 2">GDMCC 1.1288</strain>
    </source>
</reference>
<proteinExistence type="predicted"/>
<dbReference type="Proteomes" id="UP000260644">
    <property type="component" value="Unassembled WGS sequence"/>
</dbReference>
<keyword evidence="2" id="KW-1185">Reference proteome</keyword>
<sequence length="80" mass="8711">MLKAKLSLVLISVLTIIGGAIGYKFPGSYMIYTKTTVTSPYCNSILPGYYTTAAIGATTYTFCVDVPGICDRRGYINRLE</sequence>
<organism evidence="1 2">
    <name type="scientific">Chitinophaga silvatica</name>
    <dbReference type="NCBI Taxonomy" id="2282649"/>
    <lineage>
        <taxon>Bacteria</taxon>
        <taxon>Pseudomonadati</taxon>
        <taxon>Bacteroidota</taxon>
        <taxon>Chitinophagia</taxon>
        <taxon>Chitinophagales</taxon>
        <taxon>Chitinophagaceae</taxon>
        <taxon>Chitinophaga</taxon>
    </lineage>
</organism>
<dbReference type="EMBL" id="QPMM01000010">
    <property type="protein sequence ID" value="RFS20735.1"/>
    <property type="molecule type" value="Genomic_DNA"/>
</dbReference>
<gene>
    <name evidence="1" type="ORF">DVR12_19450</name>
</gene>
<name>A0A3E1Y714_9BACT</name>
<evidence type="ECO:0000313" key="2">
    <source>
        <dbReference type="Proteomes" id="UP000260644"/>
    </source>
</evidence>
<dbReference type="AlphaFoldDB" id="A0A3E1Y714"/>
<comment type="caution">
    <text evidence="1">The sequence shown here is derived from an EMBL/GenBank/DDBJ whole genome shotgun (WGS) entry which is preliminary data.</text>
</comment>
<accession>A0A3E1Y714</accession>
<protein>
    <submittedName>
        <fullName evidence="1">Uncharacterized protein</fullName>
    </submittedName>
</protein>
<evidence type="ECO:0000313" key="1">
    <source>
        <dbReference type="EMBL" id="RFS20735.1"/>
    </source>
</evidence>